<evidence type="ECO:0000313" key="1">
    <source>
        <dbReference type="EMBL" id="KZS02182.1"/>
    </source>
</evidence>
<dbReference type="EMBL" id="LRGB01005074">
    <property type="protein sequence ID" value="KZS02182.1"/>
    <property type="molecule type" value="Genomic_DNA"/>
</dbReference>
<dbReference type="Proteomes" id="UP000076858">
    <property type="component" value="Unassembled WGS sequence"/>
</dbReference>
<accession>A0A164JBE7</accession>
<gene>
    <name evidence="1" type="ORF">APZ42_000878</name>
</gene>
<comment type="caution">
    <text evidence="1">The sequence shown here is derived from an EMBL/GenBank/DDBJ whole genome shotgun (WGS) entry which is preliminary data.</text>
</comment>
<sequence>LKQIAFLFGSKDKVQYRIRVIKQTLALVKKCNIRDLKKYGPKSHLSTTLSSYHTTMYAALTYFIEALKYLLSSKLPHGCNTLLHHNLHYFKLPQGGPPNITQQRHQ</sequence>
<proteinExistence type="predicted"/>
<reference evidence="1 2" key="1">
    <citation type="submission" date="2016-03" db="EMBL/GenBank/DDBJ databases">
        <title>EvidentialGene: Evidence-directed Construction of Genes on Genomes.</title>
        <authorList>
            <person name="Gilbert D.G."/>
            <person name="Choi J.-H."/>
            <person name="Mockaitis K."/>
            <person name="Colbourne J."/>
            <person name="Pfrender M."/>
        </authorList>
    </citation>
    <scope>NUCLEOTIDE SEQUENCE [LARGE SCALE GENOMIC DNA]</scope>
    <source>
        <strain evidence="1 2">Xinb3</strain>
        <tissue evidence="1">Complete organism</tissue>
    </source>
</reference>
<name>A0A164JBE7_9CRUS</name>
<feature type="non-terminal residue" evidence="1">
    <location>
        <position position="106"/>
    </location>
</feature>
<keyword evidence="2" id="KW-1185">Reference proteome</keyword>
<dbReference type="AlphaFoldDB" id="A0A164JBE7"/>
<feature type="non-terminal residue" evidence="1">
    <location>
        <position position="1"/>
    </location>
</feature>
<protein>
    <submittedName>
        <fullName evidence="1">Uncharacterized protein</fullName>
    </submittedName>
</protein>
<organism evidence="1 2">
    <name type="scientific">Daphnia magna</name>
    <dbReference type="NCBI Taxonomy" id="35525"/>
    <lineage>
        <taxon>Eukaryota</taxon>
        <taxon>Metazoa</taxon>
        <taxon>Ecdysozoa</taxon>
        <taxon>Arthropoda</taxon>
        <taxon>Crustacea</taxon>
        <taxon>Branchiopoda</taxon>
        <taxon>Diplostraca</taxon>
        <taxon>Cladocera</taxon>
        <taxon>Anomopoda</taxon>
        <taxon>Daphniidae</taxon>
        <taxon>Daphnia</taxon>
    </lineage>
</organism>
<evidence type="ECO:0000313" key="2">
    <source>
        <dbReference type="Proteomes" id="UP000076858"/>
    </source>
</evidence>